<evidence type="ECO:0000256" key="2">
    <source>
        <dbReference type="SAM" id="SignalP"/>
    </source>
</evidence>
<evidence type="ECO:0000313" key="4">
    <source>
        <dbReference type="Proteomes" id="UP000694941"/>
    </source>
</evidence>
<feature type="domain" description="Pyruvate phosphate dikinase AMP/ATP-binding" evidence="3">
    <location>
        <begin position="432"/>
        <end position="519"/>
    </location>
</feature>
<reference evidence="5" key="1">
    <citation type="submission" date="2025-08" db="UniProtKB">
        <authorList>
            <consortium name="RefSeq"/>
        </authorList>
    </citation>
    <scope>IDENTIFICATION</scope>
    <source>
        <tissue evidence="5">Muscle</tissue>
    </source>
</reference>
<organism evidence="4 5">
    <name type="scientific">Limulus polyphemus</name>
    <name type="common">Atlantic horseshoe crab</name>
    <dbReference type="NCBI Taxonomy" id="6850"/>
    <lineage>
        <taxon>Eukaryota</taxon>
        <taxon>Metazoa</taxon>
        <taxon>Ecdysozoa</taxon>
        <taxon>Arthropoda</taxon>
        <taxon>Chelicerata</taxon>
        <taxon>Merostomata</taxon>
        <taxon>Xiphosura</taxon>
        <taxon>Limulidae</taxon>
        <taxon>Limulus</taxon>
    </lineage>
</organism>
<dbReference type="Gene3D" id="3.30.1490.20">
    <property type="entry name" value="ATP-grasp fold, A domain"/>
    <property type="match status" value="1"/>
</dbReference>
<dbReference type="PANTHER" id="PTHR34717">
    <property type="entry name" value="EG:BACR7A4.20 PROTEIN"/>
    <property type="match status" value="1"/>
</dbReference>
<accession>A0ABM1C433</accession>
<dbReference type="PANTHER" id="PTHR34717:SF1">
    <property type="entry name" value="EG:BACR7A4.20 PROTEIN"/>
    <property type="match status" value="1"/>
</dbReference>
<evidence type="ECO:0000259" key="3">
    <source>
        <dbReference type="Pfam" id="PF01326"/>
    </source>
</evidence>
<protein>
    <submittedName>
        <fullName evidence="5">Uncharacterized protein LOC106477813</fullName>
    </submittedName>
</protein>
<gene>
    <name evidence="5" type="primary">LOC106477813</name>
</gene>
<dbReference type="Pfam" id="PF01326">
    <property type="entry name" value="PPDK_N"/>
    <property type="match status" value="1"/>
</dbReference>
<dbReference type="Proteomes" id="UP000694941">
    <property type="component" value="Unplaced"/>
</dbReference>
<feature type="non-terminal residue" evidence="5">
    <location>
        <position position="520"/>
    </location>
</feature>
<dbReference type="InterPro" id="IPR002192">
    <property type="entry name" value="PPDK_AMP/ATP-bd"/>
</dbReference>
<dbReference type="GeneID" id="106477813"/>
<proteinExistence type="inferred from homology"/>
<dbReference type="SUPFAM" id="SSF56059">
    <property type="entry name" value="Glutathione synthetase ATP-binding domain-like"/>
    <property type="match status" value="1"/>
</dbReference>
<dbReference type="RefSeq" id="XP_013793791.2">
    <property type="nucleotide sequence ID" value="XM_013938337.2"/>
</dbReference>
<name>A0ABM1C433_LIMPO</name>
<evidence type="ECO:0000313" key="5">
    <source>
        <dbReference type="RefSeq" id="XP_013793791.2"/>
    </source>
</evidence>
<dbReference type="InterPro" id="IPR013815">
    <property type="entry name" value="ATP_grasp_subdomain_1"/>
</dbReference>
<comment type="similarity">
    <text evidence="1">Belongs to the PEP-utilizing enzyme family.</text>
</comment>
<evidence type="ECO:0000256" key="1">
    <source>
        <dbReference type="ARBA" id="ARBA00007837"/>
    </source>
</evidence>
<sequence length="520" mass="58568">MGAVLAVPLGFFLYHLLTTDDLSPMHGVYNLPNRFFWLKKITSCFYLKIKRWMCKKRFDLYDMSELTDLVKTGSIPPEEEKVLEEPQTDEHLSKNTDDIFFYGVNSTGECLVVQMCRLQNKMVEVMVLVKTADGRCYSYPDRPTKTIVSGEGFAGGGLKLKCVNAMRKWRISFNGLLKESCKGSGKDRVVHVKFSFIWLAMSNVQDLSTDIDLTEALAKEPWSGYLPNVSSLEKALNIYEQGGQLLGTVTVEGQEEEFTLWGTRRRRLGPLVQLHRSVDFFGFTKNGGLFHIGAVSLPGIVSNLIYGHYIHSNSMLFPITTCNFKLPLVAEDKQVPRFERFTFGAGDKTFQCTVNMQDHLCDFVSENTEQHFKQCTIKLNRNYGSGITVFKYGINEAITQPVSTFMNIFRELPKLDSLVVDFDGPNCQQTTLTGGKGSSLAKLTAISRQTNSFIVPKGVVVTTSAYKEFIKKGKLCEAITNLEEVAWCHVTGNLKYICEQVMLNVSTTKIPEDVSEMIKE</sequence>
<keyword evidence="4" id="KW-1185">Reference proteome</keyword>
<feature type="signal peptide" evidence="2">
    <location>
        <begin position="1"/>
        <end position="19"/>
    </location>
</feature>
<keyword evidence="2" id="KW-0732">Signal</keyword>
<feature type="chain" id="PRO_5046335940" evidence="2">
    <location>
        <begin position="20"/>
        <end position="520"/>
    </location>
</feature>